<keyword evidence="2" id="KW-1185">Reference proteome</keyword>
<dbReference type="AlphaFoldDB" id="A0A0C9WV20"/>
<evidence type="ECO:0000313" key="2">
    <source>
        <dbReference type="Proteomes" id="UP000054477"/>
    </source>
</evidence>
<sequence>MTDRRNRIHQDLMEMLQMLKFSLKSGKSLDFSKGTSREEVISFLEASEENENGVPEDINGYIRSLLSTVPVE</sequence>
<protein>
    <submittedName>
        <fullName evidence="1">Uncharacterized protein</fullName>
    </submittedName>
</protein>
<dbReference type="Proteomes" id="UP000054477">
    <property type="component" value="Unassembled WGS sequence"/>
</dbReference>
<gene>
    <name evidence="1" type="ORF">K443DRAFT_107573</name>
</gene>
<dbReference type="EMBL" id="KN838728">
    <property type="protein sequence ID" value="KIJ96240.1"/>
    <property type="molecule type" value="Genomic_DNA"/>
</dbReference>
<reference evidence="2" key="2">
    <citation type="submission" date="2015-01" db="EMBL/GenBank/DDBJ databases">
        <title>Evolutionary Origins and Diversification of the Mycorrhizal Mutualists.</title>
        <authorList>
            <consortium name="DOE Joint Genome Institute"/>
            <consortium name="Mycorrhizal Genomics Consortium"/>
            <person name="Kohler A."/>
            <person name="Kuo A."/>
            <person name="Nagy L.G."/>
            <person name="Floudas D."/>
            <person name="Copeland A."/>
            <person name="Barry K.W."/>
            <person name="Cichocki N."/>
            <person name="Veneault-Fourrey C."/>
            <person name="LaButti K."/>
            <person name="Lindquist E.A."/>
            <person name="Lipzen A."/>
            <person name="Lundell T."/>
            <person name="Morin E."/>
            <person name="Murat C."/>
            <person name="Riley R."/>
            <person name="Ohm R."/>
            <person name="Sun H."/>
            <person name="Tunlid A."/>
            <person name="Henrissat B."/>
            <person name="Grigoriev I.V."/>
            <person name="Hibbett D.S."/>
            <person name="Martin F."/>
        </authorList>
    </citation>
    <scope>NUCLEOTIDE SEQUENCE [LARGE SCALE GENOMIC DNA]</scope>
    <source>
        <strain evidence="2">LaAM-08-1</strain>
    </source>
</reference>
<reference evidence="1 2" key="1">
    <citation type="submission" date="2014-04" db="EMBL/GenBank/DDBJ databases">
        <authorList>
            <consortium name="DOE Joint Genome Institute"/>
            <person name="Kuo A."/>
            <person name="Kohler A."/>
            <person name="Nagy L.G."/>
            <person name="Floudas D."/>
            <person name="Copeland A."/>
            <person name="Barry K.W."/>
            <person name="Cichocki N."/>
            <person name="Veneault-Fourrey C."/>
            <person name="LaButti K."/>
            <person name="Lindquist E.A."/>
            <person name="Lipzen A."/>
            <person name="Lundell T."/>
            <person name="Morin E."/>
            <person name="Murat C."/>
            <person name="Sun H."/>
            <person name="Tunlid A."/>
            <person name="Henrissat B."/>
            <person name="Grigoriev I.V."/>
            <person name="Hibbett D.S."/>
            <person name="Martin F."/>
            <person name="Nordberg H.P."/>
            <person name="Cantor M.N."/>
            <person name="Hua S.X."/>
        </authorList>
    </citation>
    <scope>NUCLEOTIDE SEQUENCE [LARGE SCALE GENOMIC DNA]</scope>
    <source>
        <strain evidence="1 2">LaAM-08-1</strain>
    </source>
</reference>
<name>A0A0C9WV20_9AGAR</name>
<evidence type="ECO:0000313" key="1">
    <source>
        <dbReference type="EMBL" id="KIJ96240.1"/>
    </source>
</evidence>
<dbReference type="OrthoDB" id="3262464at2759"/>
<proteinExistence type="predicted"/>
<accession>A0A0C9WV20</accession>
<organism evidence="1 2">
    <name type="scientific">Laccaria amethystina LaAM-08-1</name>
    <dbReference type="NCBI Taxonomy" id="1095629"/>
    <lineage>
        <taxon>Eukaryota</taxon>
        <taxon>Fungi</taxon>
        <taxon>Dikarya</taxon>
        <taxon>Basidiomycota</taxon>
        <taxon>Agaricomycotina</taxon>
        <taxon>Agaricomycetes</taxon>
        <taxon>Agaricomycetidae</taxon>
        <taxon>Agaricales</taxon>
        <taxon>Agaricineae</taxon>
        <taxon>Hydnangiaceae</taxon>
        <taxon>Laccaria</taxon>
    </lineage>
</organism>
<dbReference type="HOGENOM" id="CLU_203392_0_0_1"/>